<feature type="binding site" evidence="19">
    <location>
        <begin position="50"/>
        <end position="53"/>
    </location>
    <ligand>
        <name>GTP</name>
        <dbReference type="ChEBI" id="CHEBI:37565"/>
    </ligand>
</feature>
<keyword evidence="20" id="KW-0548">Nucleotidyltransferase</keyword>
<protein>
    <recommendedName>
        <fullName evidence="16">Adenosylcobinamide kinase</fullName>
        <ecNumber evidence="8">2.7.1.156</ecNumber>
        <ecNumber evidence="9">2.7.7.62</ecNumber>
    </recommendedName>
    <alternativeName>
        <fullName evidence="17">Adenosylcobinamide-phosphate guanylyltransferase</fullName>
    </alternativeName>
</protein>
<dbReference type="PIRSF" id="PIRSF006135">
    <property type="entry name" value="CobU"/>
    <property type="match status" value="1"/>
</dbReference>
<feature type="active site" description="GMP-histidine intermediate" evidence="18">
    <location>
        <position position="49"/>
    </location>
</feature>
<evidence type="ECO:0000256" key="6">
    <source>
        <dbReference type="ARBA" id="ARBA00005159"/>
    </source>
</evidence>
<proteinExistence type="inferred from homology"/>
<reference evidence="20" key="1">
    <citation type="journal article" date="2021" name="PeerJ">
        <title>Extensive microbial diversity within the chicken gut microbiome revealed by metagenomics and culture.</title>
        <authorList>
            <person name="Gilroy R."/>
            <person name="Ravi A."/>
            <person name="Getino M."/>
            <person name="Pursley I."/>
            <person name="Horton D.L."/>
            <person name="Alikhan N.F."/>
            <person name="Baker D."/>
            <person name="Gharbi K."/>
            <person name="Hall N."/>
            <person name="Watson M."/>
            <person name="Adriaenssens E.M."/>
            <person name="Foster-Nyarko E."/>
            <person name="Jarju S."/>
            <person name="Secka A."/>
            <person name="Antonio M."/>
            <person name="Oren A."/>
            <person name="Chaudhuri R.R."/>
            <person name="La Ragione R."/>
            <person name="Hildebrand F."/>
            <person name="Pallen M.J."/>
        </authorList>
    </citation>
    <scope>NUCLEOTIDE SEQUENCE</scope>
    <source>
        <strain evidence="20">14324</strain>
    </source>
</reference>
<evidence type="ECO:0000256" key="19">
    <source>
        <dbReference type="PIRSR" id="PIRSR006135-2"/>
    </source>
</evidence>
<dbReference type="GO" id="GO:0008820">
    <property type="term" value="F:cobinamide phosphate guanylyltransferase activity"/>
    <property type="evidence" value="ECO:0007669"/>
    <property type="project" value="UniProtKB-EC"/>
</dbReference>
<dbReference type="InterPro" id="IPR003203">
    <property type="entry name" value="CobU/CobP"/>
</dbReference>
<comment type="function">
    <text evidence="4">Catalyzes ATP-dependent phosphorylation of adenosylcobinamide and addition of GMP to adenosylcobinamide phosphate.</text>
</comment>
<keyword evidence="14" id="KW-0067">ATP-binding</keyword>
<dbReference type="EMBL" id="DXBU01000088">
    <property type="protein sequence ID" value="HIZ22341.1"/>
    <property type="molecule type" value="Genomic_DNA"/>
</dbReference>
<evidence type="ECO:0000256" key="1">
    <source>
        <dbReference type="ARBA" id="ARBA00000312"/>
    </source>
</evidence>
<dbReference type="PANTHER" id="PTHR34848">
    <property type="match status" value="1"/>
</dbReference>
<organism evidence="20 21">
    <name type="scientific">Candidatus Blautia faecigallinarum</name>
    <dbReference type="NCBI Taxonomy" id="2838488"/>
    <lineage>
        <taxon>Bacteria</taxon>
        <taxon>Bacillati</taxon>
        <taxon>Bacillota</taxon>
        <taxon>Clostridia</taxon>
        <taxon>Lachnospirales</taxon>
        <taxon>Lachnospiraceae</taxon>
        <taxon>Blautia</taxon>
    </lineage>
</organism>
<evidence type="ECO:0000313" key="21">
    <source>
        <dbReference type="Proteomes" id="UP000824041"/>
    </source>
</evidence>
<dbReference type="EC" id="2.7.1.156" evidence="8"/>
<keyword evidence="12 19" id="KW-0547">Nucleotide-binding</keyword>
<evidence type="ECO:0000256" key="8">
    <source>
        <dbReference type="ARBA" id="ARBA00012016"/>
    </source>
</evidence>
<feature type="binding site" evidence="19">
    <location>
        <begin position="7"/>
        <end position="14"/>
    </location>
    <ligand>
        <name>GTP</name>
        <dbReference type="ChEBI" id="CHEBI:37565"/>
    </ligand>
</feature>
<keyword evidence="10" id="KW-0169">Cobalamin biosynthesis</keyword>
<accession>A0A9D2DS42</accession>
<gene>
    <name evidence="20" type="ORF">IAA21_06025</name>
</gene>
<reference evidence="20" key="2">
    <citation type="submission" date="2021-04" db="EMBL/GenBank/DDBJ databases">
        <authorList>
            <person name="Gilroy R."/>
        </authorList>
    </citation>
    <scope>NUCLEOTIDE SEQUENCE</scope>
    <source>
        <strain evidence="20">14324</strain>
    </source>
</reference>
<evidence type="ECO:0000256" key="4">
    <source>
        <dbReference type="ARBA" id="ARBA00003889"/>
    </source>
</evidence>
<evidence type="ECO:0000256" key="9">
    <source>
        <dbReference type="ARBA" id="ARBA00012523"/>
    </source>
</evidence>
<evidence type="ECO:0000313" key="20">
    <source>
        <dbReference type="EMBL" id="HIZ22341.1"/>
    </source>
</evidence>
<evidence type="ECO:0000256" key="3">
    <source>
        <dbReference type="ARBA" id="ARBA00001522"/>
    </source>
</evidence>
<dbReference type="Proteomes" id="UP000824041">
    <property type="component" value="Unassembled WGS sequence"/>
</dbReference>
<keyword evidence="15 19" id="KW-0342">GTP-binding</keyword>
<dbReference type="Gene3D" id="3.40.50.300">
    <property type="entry name" value="P-loop containing nucleotide triphosphate hydrolases"/>
    <property type="match status" value="1"/>
</dbReference>
<comment type="catalytic activity">
    <reaction evidence="3">
        <text>adenosylcob(III)inamide + GTP = adenosylcob(III)inamide phosphate + GDP + H(+)</text>
        <dbReference type="Rhea" id="RHEA:15765"/>
        <dbReference type="ChEBI" id="CHEBI:2480"/>
        <dbReference type="ChEBI" id="CHEBI:15378"/>
        <dbReference type="ChEBI" id="CHEBI:37565"/>
        <dbReference type="ChEBI" id="CHEBI:58189"/>
        <dbReference type="ChEBI" id="CHEBI:58502"/>
        <dbReference type="EC" id="2.7.1.156"/>
    </reaction>
</comment>
<dbReference type="SUPFAM" id="SSF52540">
    <property type="entry name" value="P-loop containing nucleoside triphosphate hydrolases"/>
    <property type="match status" value="1"/>
</dbReference>
<dbReference type="EC" id="2.7.7.62" evidence="9"/>
<evidence type="ECO:0000256" key="12">
    <source>
        <dbReference type="ARBA" id="ARBA00022741"/>
    </source>
</evidence>
<keyword evidence="13 20" id="KW-0418">Kinase</keyword>
<evidence type="ECO:0000256" key="11">
    <source>
        <dbReference type="ARBA" id="ARBA00022679"/>
    </source>
</evidence>
<evidence type="ECO:0000256" key="13">
    <source>
        <dbReference type="ARBA" id="ARBA00022777"/>
    </source>
</evidence>
<comment type="catalytic activity">
    <reaction evidence="2">
        <text>adenosylcob(III)inamide phosphate + GTP + H(+) = adenosylcob(III)inamide-GDP + diphosphate</text>
        <dbReference type="Rhea" id="RHEA:22712"/>
        <dbReference type="ChEBI" id="CHEBI:15378"/>
        <dbReference type="ChEBI" id="CHEBI:33019"/>
        <dbReference type="ChEBI" id="CHEBI:37565"/>
        <dbReference type="ChEBI" id="CHEBI:58502"/>
        <dbReference type="ChEBI" id="CHEBI:60487"/>
        <dbReference type="EC" id="2.7.7.62"/>
    </reaction>
</comment>
<feature type="binding site" evidence="19">
    <location>
        <position position="81"/>
    </location>
    <ligand>
        <name>GTP</name>
        <dbReference type="ChEBI" id="CHEBI:37565"/>
    </ligand>
</feature>
<comment type="pathway">
    <text evidence="6">Cofactor biosynthesis; adenosylcobalamin biosynthesis; adenosylcobalamin from cob(II)yrinate a,c-diamide: step 5/7.</text>
</comment>
<feature type="binding site" evidence="19">
    <location>
        <position position="62"/>
    </location>
    <ligand>
        <name>GTP</name>
        <dbReference type="ChEBI" id="CHEBI:37565"/>
    </ligand>
</feature>
<sequence>MMILVTGGSGSGKSAYAEERILSMGEGRRIYIATMYPFDEESHKRIHRHRRMRAGKGFETVECYTNLEELYLPSEGIVLLECMSNLTANEMFQEDKREEDTAEKILNGIRLIQKQVRHLVVVTNEIFSDGENYSEETRIYQEKLGKINQETARMADEVVEVVAGIPVFHKRNEGQMP</sequence>
<evidence type="ECO:0000256" key="15">
    <source>
        <dbReference type="ARBA" id="ARBA00023134"/>
    </source>
</evidence>
<evidence type="ECO:0000256" key="7">
    <source>
        <dbReference type="ARBA" id="ARBA00007490"/>
    </source>
</evidence>
<evidence type="ECO:0000256" key="2">
    <source>
        <dbReference type="ARBA" id="ARBA00000711"/>
    </source>
</evidence>
<evidence type="ECO:0000256" key="10">
    <source>
        <dbReference type="ARBA" id="ARBA00022573"/>
    </source>
</evidence>
<comment type="catalytic activity">
    <reaction evidence="1">
        <text>adenosylcob(III)inamide + ATP = adenosylcob(III)inamide phosphate + ADP + H(+)</text>
        <dbReference type="Rhea" id="RHEA:15769"/>
        <dbReference type="ChEBI" id="CHEBI:2480"/>
        <dbReference type="ChEBI" id="CHEBI:15378"/>
        <dbReference type="ChEBI" id="CHEBI:30616"/>
        <dbReference type="ChEBI" id="CHEBI:58502"/>
        <dbReference type="ChEBI" id="CHEBI:456216"/>
        <dbReference type="EC" id="2.7.1.156"/>
    </reaction>
</comment>
<dbReference type="CDD" id="cd00544">
    <property type="entry name" value="CobU"/>
    <property type="match status" value="1"/>
</dbReference>
<comment type="similarity">
    <text evidence="7">Belongs to the CobU/CobP family.</text>
</comment>
<evidence type="ECO:0000256" key="5">
    <source>
        <dbReference type="ARBA" id="ARBA00004692"/>
    </source>
</evidence>
<keyword evidence="11" id="KW-0808">Transferase</keyword>
<dbReference type="InterPro" id="IPR027417">
    <property type="entry name" value="P-loop_NTPase"/>
</dbReference>
<dbReference type="Pfam" id="PF02283">
    <property type="entry name" value="CobU"/>
    <property type="match status" value="1"/>
</dbReference>
<evidence type="ECO:0000256" key="17">
    <source>
        <dbReference type="ARBA" id="ARBA00030571"/>
    </source>
</evidence>
<dbReference type="AlphaFoldDB" id="A0A9D2DS42"/>
<name>A0A9D2DS42_9FIRM</name>
<dbReference type="GO" id="GO:0005525">
    <property type="term" value="F:GTP binding"/>
    <property type="evidence" value="ECO:0007669"/>
    <property type="project" value="UniProtKB-KW"/>
</dbReference>
<dbReference type="GO" id="GO:0009236">
    <property type="term" value="P:cobalamin biosynthetic process"/>
    <property type="evidence" value="ECO:0007669"/>
    <property type="project" value="UniProtKB-KW"/>
</dbReference>
<dbReference type="GO" id="GO:0043752">
    <property type="term" value="F:adenosylcobinamide kinase activity"/>
    <property type="evidence" value="ECO:0007669"/>
    <property type="project" value="UniProtKB-EC"/>
</dbReference>
<evidence type="ECO:0000256" key="14">
    <source>
        <dbReference type="ARBA" id="ARBA00022840"/>
    </source>
</evidence>
<evidence type="ECO:0000256" key="16">
    <source>
        <dbReference type="ARBA" id="ARBA00029570"/>
    </source>
</evidence>
<comment type="pathway">
    <text evidence="5">Cofactor biosynthesis; adenosylcobalamin biosynthesis; adenosylcobalamin from cob(II)yrinate a,c-diamide: step 6/7.</text>
</comment>
<dbReference type="GO" id="GO:0005524">
    <property type="term" value="F:ATP binding"/>
    <property type="evidence" value="ECO:0007669"/>
    <property type="project" value="UniProtKB-KW"/>
</dbReference>
<dbReference type="PANTHER" id="PTHR34848:SF1">
    <property type="entry name" value="BIFUNCTIONAL ADENOSYLCOBALAMIN BIOSYNTHESIS PROTEIN COBU"/>
    <property type="match status" value="1"/>
</dbReference>
<evidence type="ECO:0000256" key="18">
    <source>
        <dbReference type="PIRSR" id="PIRSR006135-1"/>
    </source>
</evidence>
<comment type="caution">
    <text evidence="20">The sequence shown here is derived from an EMBL/GenBank/DDBJ whole genome shotgun (WGS) entry which is preliminary data.</text>
</comment>